<feature type="active site" description="Nucleophile" evidence="7">
    <location>
        <position position="172"/>
    </location>
</feature>
<dbReference type="PIRSF" id="PIRSF000862">
    <property type="entry name" value="Steryl_ester_lip"/>
    <property type="match status" value="1"/>
</dbReference>
<feature type="domain" description="AB hydrolase-1" evidence="10">
    <location>
        <begin position="78"/>
        <end position="378"/>
    </location>
</feature>
<keyword evidence="11" id="KW-1185">Reference proteome</keyword>
<keyword evidence="2 9" id="KW-0732">Signal</keyword>
<keyword evidence="4" id="KW-0443">Lipid metabolism</keyword>
<proteinExistence type="inferred from homology"/>
<dbReference type="GO" id="GO:0016042">
    <property type="term" value="P:lipid catabolic process"/>
    <property type="evidence" value="ECO:0007669"/>
    <property type="project" value="UniProtKB-KW"/>
</dbReference>
<evidence type="ECO:0000313" key="11">
    <source>
        <dbReference type="Proteomes" id="UP001190640"/>
    </source>
</evidence>
<dbReference type="Gene3D" id="3.40.50.1820">
    <property type="entry name" value="alpha/beta hydrolase"/>
    <property type="match status" value="1"/>
</dbReference>
<feature type="signal peptide" evidence="9">
    <location>
        <begin position="1"/>
        <end position="17"/>
    </location>
</feature>
<accession>A0AA97L4T8</accession>
<dbReference type="InterPro" id="IPR000073">
    <property type="entry name" value="AB_hydrolase_1"/>
</dbReference>
<dbReference type="FunFam" id="3.40.50.1820:FF:000012">
    <property type="entry name" value="Lipase"/>
    <property type="match status" value="1"/>
</dbReference>
<feature type="chain" id="PRO_5041666493" description="Lipase" evidence="9">
    <location>
        <begin position="18"/>
        <end position="397"/>
    </location>
</feature>
<dbReference type="AlphaFoldDB" id="A0AA97L4T8"/>
<keyword evidence="8" id="KW-1133">Transmembrane helix</keyword>
<evidence type="ECO:0000256" key="5">
    <source>
        <dbReference type="ARBA" id="ARBA00023180"/>
    </source>
</evidence>
<gene>
    <name evidence="12" type="primary">LOC129332710</name>
</gene>
<feature type="transmembrane region" description="Helical" evidence="8">
    <location>
        <begin position="241"/>
        <end position="265"/>
    </location>
</feature>
<evidence type="ECO:0000256" key="2">
    <source>
        <dbReference type="ARBA" id="ARBA00022729"/>
    </source>
</evidence>
<dbReference type="KEGG" id="emc:129332710"/>
<evidence type="ECO:0000256" key="6">
    <source>
        <dbReference type="PIRNR" id="PIRNR000862"/>
    </source>
</evidence>
<evidence type="ECO:0000256" key="4">
    <source>
        <dbReference type="ARBA" id="ARBA00023098"/>
    </source>
</evidence>
<evidence type="ECO:0000256" key="9">
    <source>
        <dbReference type="SAM" id="SignalP"/>
    </source>
</evidence>
<evidence type="ECO:0000256" key="3">
    <source>
        <dbReference type="ARBA" id="ARBA00022963"/>
    </source>
</evidence>
<dbReference type="GO" id="GO:0016788">
    <property type="term" value="F:hydrolase activity, acting on ester bonds"/>
    <property type="evidence" value="ECO:0007669"/>
    <property type="project" value="InterPro"/>
</dbReference>
<dbReference type="Proteomes" id="UP001190640">
    <property type="component" value="Chromosome 6"/>
</dbReference>
<comment type="similarity">
    <text evidence="1 6">Belongs to the AB hydrolase superfamily. Lipase family.</text>
</comment>
<dbReference type="PANTHER" id="PTHR11005">
    <property type="entry name" value="LYSOSOMAL ACID LIPASE-RELATED"/>
    <property type="match status" value="1"/>
</dbReference>
<keyword evidence="5" id="KW-0325">Glycoprotein</keyword>
<keyword evidence="3 6" id="KW-0442">Lipid degradation</keyword>
<organism evidence="11 12">
    <name type="scientific">Eublepharis macularius</name>
    <name type="common">Leopard gecko</name>
    <name type="synonym">Cyrtodactylus macularius</name>
    <dbReference type="NCBI Taxonomy" id="481883"/>
    <lineage>
        <taxon>Eukaryota</taxon>
        <taxon>Metazoa</taxon>
        <taxon>Chordata</taxon>
        <taxon>Craniata</taxon>
        <taxon>Vertebrata</taxon>
        <taxon>Euteleostomi</taxon>
        <taxon>Lepidosauria</taxon>
        <taxon>Squamata</taxon>
        <taxon>Bifurcata</taxon>
        <taxon>Gekkota</taxon>
        <taxon>Eublepharidae</taxon>
        <taxon>Eublepharinae</taxon>
        <taxon>Eublepharis</taxon>
    </lineage>
</organism>
<sequence>MWPFLIVICLSQGLVKSKEHVRAKRAADPEAFMSINQLIMYRGYHSEEYEVVTNDGYILSINRIPFGIKNQGNSVVKPVVFLQHGLLGDGSNWVTNLDNNSLGFVLADAGYDVWIGNSRGNIWSRRHQNMSVYQEEFWAFSFDEMAKYDLPAVLNFILQTTGQQQLYYIGYSQGAAIAFIAFSTMPELAQKIKMFLALAPVTRIKYARSPAVKLMSLPEKLLRVMLGKKEFLPRNRLLKKIIVPLCSYRFFSGVCGNVFFLLGGYNMANMNMSRVNVYVARTPAGTSAQNIFHWSQVFHCGLFKGYDWGPEVKNKEKHNQFTPPLYKIEDMDVPTAVWTGGQDLLSDPEDVAILLSQIKNLVFHKAIPRWAHLDFIWGLDAPQNMYNDIINLMRQHA</sequence>
<evidence type="ECO:0000259" key="10">
    <source>
        <dbReference type="Pfam" id="PF00561"/>
    </source>
</evidence>
<protein>
    <recommendedName>
        <fullName evidence="6">Lipase</fullName>
    </recommendedName>
</protein>
<evidence type="ECO:0000256" key="1">
    <source>
        <dbReference type="ARBA" id="ARBA00010701"/>
    </source>
</evidence>
<name>A0AA97L4T8_EUBMA</name>
<feature type="active site" description="Charge relay system" evidence="7">
    <location>
        <position position="343"/>
    </location>
</feature>
<dbReference type="InterPro" id="IPR029058">
    <property type="entry name" value="AB_hydrolase_fold"/>
</dbReference>
<dbReference type="Pfam" id="PF00561">
    <property type="entry name" value="Abhydrolase_1"/>
    <property type="match status" value="1"/>
</dbReference>
<dbReference type="SUPFAM" id="SSF53474">
    <property type="entry name" value="alpha/beta-Hydrolases"/>
    <property type="match status" value="1"/>
</dbReference>
<dbReference type="RefSeq" id="XP_054839912.1">
    <property type="nucleotide sequence ID" value="XM_054983937.1"/>
</dbReference>
<dbReference type="InterPro" id="IPR025483">
    <property type="entry name" value="Lipase_euk"/>
</dbReference>
<dbReference type="GeneID" id="129332710"/>
<keyword evidence="8" id="KW-0812">Transmembrane</keyword>
<keyword evidence="8" id="KW-0472">Membrane</keyword>
<evidence type="ECO:0000256" key="7">
    <source>
        <dbReference type="PIRSR" id="PIRSR000862-1"/>
    </source>
</evidence>
<evidence type="ECO:0000256" key="8">
    <source>
        <dbReference type="SAM" id="Phobius"/>
    </source>
</evidence>
<evidence type="ECO:0000313" key="12">
    <source>
        <dbReference type="RefSeq" id="XP_054839912.1"/>
    </source>
</evidence>
<feature type="active site" description="Charge relay system" evidence="7">
    <location>
        <position position="372"/>
    </location>
</feature>
<keyword evidence="6" id="KW-0378">Hydrolase</keyword>
<reference evidence="12" key="1">
    <citation type="submission" date="2025-08" db="UniProtKB">
        <authorList>
            <consortium name="RefSeq"/>
        </authorList>
    </citation>
    <scope>IDENTIFICATION</scope>
    <source>
        <tissue evidence="12">Blood</tissue>
    </source>
</reference>